<dbReference type="InterPro" id="IPR008323">
    <property type="entry name" value="UCP033563"/>
</dbReference>
<dbReference type="Pfam" id="PF06245">
    <property type="entry name" value="DUF1015"/>
    <property type="match status" value="1"/>
</dbReference>
<evidence type="ECO:0000256" key="1">
    <source>
        <dbReference type="SAM" id="MobiDB-lite"/>
    </source>
</evidence>
<dbReference type="EMBL" id="CP141615">
    <property type="protein sequence ID" value="WRP17643.1"/>
    <property type="molecule type" value="Genomic_DNA"/>
</dbReference>
<protein>
    <submittedName>
        <fullName evidence="2">DUF1015 family protein</fullName>
    </submittedName>
</protein>
<dbReference type="PANTHER" id="PTHR36454:SF1">
    <property type="entry name" value="DUF1015 DOMAIN-CONTAINING PROTEIN"/>
    <property type="match status" value="1"/>
</dbReference>
<proteinExistence type="predicted"/>
<sequence>MAAEGIYYNPGRLAGSPPIADAAEWAAYATRDSSARPGKPGRPLRDDGLGAPEPTPAAGAGMGLADRSYHASRLFSDWAGTLAGDWLREQVLVQDREASLYLVRTRAAVPSALRHGPWVPAEASFVGVMAGIAVGEGEPLRLAEQVDPALVARMVPVMKAFAYDVAPVWAVYSVNGAADGARKLQALVEEVTASPATLRLGGDGDDSVHELWRLQPGQSAAFAGLLGDRALVVAGGAVQVAALSALAPQHAGLSPGTGQGGPSSVLALLTAVDGAPGTGPVLLPVHRLLLAGRGLSYDVVAQRLAAYFRLLEPRAPATGPVLERLDAALEELAGVRGEFNGFLLYGGQGRLHIVRSKGRMLMENWTHPMGGPAWRSMDVNILHALALERALGIPPETSRLHREPVAVEPSAERAVERVDSGEAAVAFLVPPPGPDQVLQAALHNNPLPADALRPWPPVPAGLLIRRRRTGA</sequence>
<evidence type="ECO:0000313" key="2">
    <source>
        <dbReference type="EMBL" id="WRP17643.1"/>
    </source>
</evidence>
<dbReference type="Proteomes" id="UP001332192">
    <property type="component" value="Chromosome"/>
</dbReference>
<dbReference type="RefSeq" id="WP_324716913.1">
    <property type="nucleotide sequence ID" value="NZ_CP141615.1"/>
</dbReference>
<dbReference type="PANTHER" id="PTHR36454">
    <property type="entry name" value="LMO2823 PROTEIN"/>
    <property type="match status" value="1"/>
</dbReference>
<accession>A0ABZ1BYH7</accession>
<feature type="region of interest" description="Disordered" evidence="1">
    <location>
        <begin position="30"/>
        <end position="62"/>
    </location>
</feature>
<gene>
    <name evidence="2" type="ORF">U7230_01085</name>
</gene>
<name>A0ABZ1BYH7_9FIRM</name>
<evidence type="ECO:0000313" key="3">
    <source>
        <dbReference type="Proteomes" id="UP001332192"/>
    </source>
</evidence>
<feature type="compositionally biased region" description="Low complexity" evidence="1">
    <location>
        <begin position="49"/>
        <end position="59"/>
    </location>
</feature>
<reference evidence="2 3" key="1">
    <citation type="journal article" date="2024" name="Front. Microbiol.">
        <title>Novel thermophilic genera Geochorda gen. nov. and Carboxydochorda gen. nov. from the deep terrestrial subsurface reveal the ecophysiological diversity in the class Limnochordia.</title>
        <authorList>
            <person name="Karnachuk O.V."/>
            <person name="Lukina A.P."/>
            <person name="Avakyan M.R."/>
            <person name="Kadnikov V.V."/>
            <person name="Begmatov S."/>
            <person name="Beletsky A.V."/>
            <person name="Vlasova K.G."/>
            <person name="Novikov A.A."/>
            <person name="Shcherbakova V.A."/>
            <person name="Mardanov A.V."/>
            <person name="Ravin N.V."/>
        </authorList>
    </citation>
    <scope>NUCLEOTIDE SEQUENCE [LARGE SCALE GENOMIC DNA]</scope>
    <source>
        <strain evidence="2 3">L945</strain>
    </source>
</reference>
<organism evidence="2 3">
    <name type="scientific">Carboxydichorda subterranea</name>
    <dbReference type="NCBI Taxonomy" id="3109565"/>
    <lineage>
        <taxon>Bacteria</taxon>
        <taxon>Bacillati</taxon>
        <taxon>Bacillota</taxon>
        <taxon>Limnochordia</taxon>
        <taxon>Limnochordales</taxon>
        <taxon>Geochordaceae</taxon>
        <taxon>Carboxydichorda</taxon>
    </lineage>
</organism>
<keyword evidence="3" id="KW-1185">Reference proteome</keyword>